<feature type="compositionally biased region" description="Basic and acidic residues" evidence="1">
    <location>
        <begin position="61"/>
        <end position="70"/>
    </location>
</feature>
<evidence type="ECO:0000313" key="2">
    <source>
        <dbReference type="EMBL" id="KAK7019226.1"/>
    </source>
</evidence>
<feature type="compositionally biased region" description="Polar residues" evidence="1">
    <location>
        <begin position="171"/>
        <end position="184"/>
    </location>
</feature>
<proteinExistence type="predicted"/>
<accession>A0AAW0B0M7</accession>
<feature type="compositionally biased region" description="Basic and acidic residues" evidence="1">
    <location>
        <begin position="28"/>
        <end position="47"/>
    </location>
</feature>
<feature type="compositionally biased region" description="Polar residues" evidence="1">
    <location>
        <begin position="205"/>
        <end position="216"/>
    </location>
</feature>
<dbReference type="Proteomes" id="UP001383192">
    <property type="component" value="Unassembled WGS sequence"/>
</dbReference>
<name>A0AAW0B0M7_9AGAR</name>
<feature type="compositionally biased region" description="Acidic residues" evidence="1">
    <location>
        <begin position="1"/>
        <end position="11"/>
    </location>
</feature>
<organism evidence="2 3">
    <name type="scientific">Paramarasmius palmivorus</name>
    <dbReference type="NCBI Taxonomy" id="297713"/>
    <lineage>
        <taxon>Eukaryota</taxon>
        <taxon>Fungi</taxon>
        <taxon>Dikarya</taxon>
        <taxon>Basidiomycota</taxon>
        <taxon>Agaricomycotina</taxon>
        <taxon>Agaricomycetes</taxon>
        <taxon>Agaricomycetidae</taxon>
        <taxon>Agaricales</taxon>
        <taxon>Marasmiineae</taxon>
        <taxon>Marasmiaceae</taxon>
        <taxon>Paramarasmius</taxon>
    </lineage>
</organism>
<reference evidence="2 3" key="1">
    <citation type="submission" date="2024-01" db="EMBL/GenBank/DDBJ databases">
        <title>A draft genome for a cacao thread blight-causing isolate of Paramarasmius palmivorus.</title>
        <authorList>
            <person name="Baruah I.K."/>
            <person name="Bukari Y."/>
            <person name="Amoako-Attah I."/>
            <person name="Meinhardt L.W."/>
            <person name="Bailey B.A."/>
            <person name="Cohen S.P."/>
        </authorList>
    </citation>
    <scope>NUCLEOTIDE SEQUENCE [LARGE SCALE GENOMIC DNA]</scope>
    <source>
        <strain evidence="2 3">GH-12</strain>
    </source>
</reference>
<feature type="compositionally biased region" description="Polar residues" evidence="1">
    <location>
        <begin position="84"/>
        <end position="94"/>
    </location>
</feature>
<sequence>MADTSGDEEPTNEERERFGKLYRQRGGKFKEDWIQTHSDEPQRDRPQTSKNRKRKNTVLPKDAEPDKYDSTSRPTTKRKHDTQPKAQQSQTQPAPKQRRRRTTGQRRRKITEHSDTEPQPAPKVDSRSSRRLTLAGSSKAVPTPTPPHTPEDTIQPLSPRQYQAAPEPSTDECTTPISCPQTLQDADAERLPPRHYQAAPEPSTDHSSTPLTTPRSISHHDTLAHCSIDIPQSQSPTAAHSTLIQTKSEDIDNEPWPPRHHTPTRLKSEGIDIEHLLLTQLEPSTDRWRSLTPTGSLNNATCAQSDPIQASSLEDKDVDDLLLNFPEVDVDVEPDSETDEYDLVYPPVCSDSLQYWTSFIYLLPSPSKDLMIMTQFRRLKKNDPALLSLKPQSSTVHDAVLVTDAMITTQFRRLKKNVPAPL</sequence>
<protein>
    <submittedName>
        <fullName evidence="2">Uncharacterized protein</fullName>
    </submittedName>
</protein>
<dbReference type="AlphaFoldDB" id="A0AAW0B0M7"/>
<dbReference type="EMBL" id="JAYKXP010000212">
    <property type="protein sequence ID" value="KAK7019226.1"/>
    <property type="molecule type" value="Genomic_DNA"/>
</dbReference>
<evidence type="ECO:0000313" key="3">
    <source>
        <dbReference type="Proteomes" id="UP001383192"/>
    </source>
</evidence>
<feature type="compositionally biased region" description="Basic residues" evidence="1">
    <location>
        <begin position="96"/>
        <end position="110"/>
    </location>
</feature>
<keyword evidence="3" id="KW-1185">Reference proteome</keyword>
<evidence type="ECO:0000256" key="1">
    <source>
        <dbReference type="SAM" id="MobiDB-lite"/>
    </source>
</evidence>
<gene>
    <name evidence="2" type="ORF">VNI00_018126</name>
</gene>
<comment type="caution">
    <text evidence="2">The sequence shown here is derived from an EMBL/GenBank/DDBJ whole genome shotgun (WGS) entry which is preliminary data.</text>
</comment>
<feature type="region of interest" description="Disordered" evidence="1">
    <location>
        <begin position="1"/>
        <end position="217"/>
    </location>
</feature>
<feature type="region of interest" description="Disordered" evidence="1">
    <location>
        <begin position="248"/>
        <end position="268"/>
    </location>
</feature>